<dbReference type="PROSITE" id="PS50928">
    <property type="entry name" value="ABC_TM1"/>
    <property type="match status" value="1"/>
</dbReference>
<dbReference type="InterPro" id="IPR000515">
    <property type="entry name" value="MetI-like"/>
</dbReference>
<dbReference type="InterPro" id="IPR035906">
    <property type="entry name" value="MetI-like_sf"/>
</dbReference>
<evidence type="ECO:0000313" key="9">
    <source>
        <dbReference type="EMBL" id="MFC5407397.1"/>
    </source>
</evidence>
<dbReference type="RefSeq" id="WP_378140021.1">
    <property type="nucleotide sequence ID" value="NZ_JBHSMI010000067.1"/>
</dbReference>
<comment type="caution">
    <text evidence="9">The sequence shown here is derived from an EMBL/GenBank/DDBJ whole genome shotgun (WGS) entry which is preliminary data.</text>
</comment>
<feature type="transmembrane region" description="Helical" evidence="7">
    <location>
        <begin position="145"/>
        <end position="166"/>
    </location>
</feature>
<keyword evidence="4 7" id="KW-0812">Transmembrane</keyword>
<dbReference type="SUPFAM" id="SSF161098">
    <property type="entry name" value="MetI-like"/>
    <property type="match status" value="1"/>
</dbReference>
<evidence type="ECO:0000256" key="3">
    <source>
        <dbReference type="ARBA" id="ARBA00022475"/>
    </source>
</evidence>
<keyword evidence="6 7" id="KW-0472">Membrane</keyword>
<feature type="transmembrane region" description="Helical" evidence="7">
    <location>
        <begin position="187"/>
        <end position="212"/>
    </location>
</feature>
<keyword evidence="3" id="KW-1003">Cell membrane</keyword>
<feature type="domain" description="ABC transmembrane type-1" evidence="8">
    <location>
        <begin position="78"/>
        <end position="276"/>
    </location>
</feature>
<keyword evidence="5 7" id="KW-1133">Transmembrane helix</keyword>
<feature type="transmembrane region" description="Helical" evidence="7">
    <location>
        <begin position="263"/>
        <end position="282"/>
    </location>
</feature>
<comment type="similarity">
    <text evidence="7">Belongs to the binding-protein-dependent transport system permease family.</text>
</comment>
<evidence type="ECO:0000256" key="7">
    <source>
        <dbReference type="RuleBase" id="RU363032"/>
    </source>
</evidence>
<comment type="subcellular location">
    <subcellularLocation>
        <location evidence="1 7">Cell membrane</location>
        <topology evidence="1 7">Multi-pass membrane protein</topology>
    </subcellularLocation>
</comment>
<accession>A0ABW0I5K3</accession>
<dbReference type="PANTHER" id="PTHR43744">
    <property type="entry name" value="ABC TRANSPORTER PERMEASE PROTEIN MG189-RELATED-RELATED"/>
    <property type="match status" value="1"/>
</dbReference>
<feature type="transmembrane region" description="Helical" evidence="7">
    <location>
        <begin position="75"/>
        <end position="104"/>
    </location>
</feature>
<dbReference type="PANTHER" id="PTHR43744:SF9">
    <property type="entry name" value="POLYGALACTURONAN_RHAMNOGALACTURONAN TRANSPORT SYSTEM PERMEASE PROTEIN YTCP"/>
    <property type="match status" value="1"/>
</dbReference>
<protein>
    <submittedName>
        <fullName evidence="9">Carbohydrate ABC transporter permease</fullName>
    </submittedName>
</protein>
<name>A0ABW0I5K3_9BACL</name>
<keyword evidence="2 7" id="KW-0813">Transport</keyword>
<evidence type="ECO:0000256" key="6">
    <source>
        <dbReference type="ARBA" id="ARBA00023136"/>
    </source>
</evidence>
<gene>
    <name evidence="9" type="ORF">ACFPOF_32100</name>
</gene>
<evidence type="ECO:0000256" key="4">
    <source>
        <dbReference type="ARBA" id="ARBA00022692"/>
    </source>
</evidence>
<evidence type="ECO:0000313" key="10">
    <source>
        <dbReference type="Proteomes" id="UP001596113"/>
    </source>
</evidence>
<evidence type="ECO:0000259" key="8">
    <source>
        <dbReference type="PROSITE" id="PS50928"/>
    </source>
</evidence>
<dbReference type="CDD" id="cd06261">
    <property type="entry name" value="TM_PBP2"/>
    <property type="match status" value="1"/>
</dbReference>
<evidence type="ECO:0000256" key="1">
    <source>
        <dbReference type="ARBA" id="ARBA00004651"/>
    </source>
</evidence>
<feature type="transmembrane region" description="Helical" evidence="7">
    <location>
        <begin position="12"/>
        <end position="36"/>
    </location>
</feature>
<dbReference type="Gene3D" id="1.10.3720.10">
    <property type="entry name" value="MetI-like"/>
    <property type="match status" value="1"/>
</dbReference>
<evidence type="ECO:0000256" key="2">
    <source>
        <dbReference type="ARBA" id="ARBA00022448"/>
    </source>
</evidence>
<dbReference type="Pfam" id="PF00528">
    <property type="entry name" value="BPD_transp_1"/>
    <property type="match status" value="1"/>
</dbReference>
<reference evidence="10" key="1">
    <citation type="journal article" date="2019" name="Int. J. Syst. Evol. Microbiol.">
        <title>The Global Catalogue of Microorganisms (GCM) 10K type strain sequencing project: providing services to taxonomists for standard genome sequencing and annotation.</title>
        <authorList>
            <consortium name="The Broad Institute Genomics Platform"/>
            <consortium name="The Broad Institute Genome Sequencing Center for Infectious Disease"/>
            <person name="Wu L."/>
            <person name="Ma J."/>
        </authorList>
    </citation>
    <scope>NUCLEOTIDE SEQUENCE [LARGE SCALE GENOMIC DNA]</scope>
    <source>
        <strain evidence="10">CGMCC 1.18575</strain>
    </source>
</reference>
<dbReference type="EMBL" id="JBHSMI010000067">
    <property type="protein sequence ID" value="MFC5407397.1"/>
    <property type="molecule type" value="Genomic_DNA"/>
</dbReference>
<organism evidence="9 10">
    <name type="scientific">Cohnella soli</name>
    <dbReference type="NCBI Taxonomy" id="425005"/>
    <lineage>
        <taxon>Bacteria</taxon>
        <taxon>Bacillati</taxon>
        <taxon>Bacillota</taxon>
        <taxon>Bacilli</taxon>
        <taxon>Bacillales</taxon>
        <taxon>Paenibacillaceae</taxon>
        <taxon>Cohnella</taxon>
    </lineage>
</organism>
<proteinExistence type="inferred from homology"/>
<dbReference type="Proteomes" id="UP001596113">
    <property type="component" value="Unassembled WGS sequence"/>
</dbReference>
<feature type="transmembrane region" description="Helical" evidence="7">
    <location>
        <begin position="116"/>
        <end position="139"/>
    </location>
</feature>
<keyword evidence="10" id="KW-1185">Reference proteome</keyword>
<sequence length="297" mass="33707">MLSHFRRISASDGIVSVFVYAFVTLFALFSFIPFWLVTINSFASESELGKHGFRLLPGEWSLDAYKYLLTGKQIYYSYGVTLFVTIVGTAAAVIITSMFAYVLAHPKIKYKNQLSFLTYFTILFGTGLVGFYIVITMWLGLKDTIWAMILPSLINPFYTFILVSFFRTLPFEVYESAIVDGAGDYRIFFRIIWPISVPAIATISLFYAIFYWNDWWLALLFVDDYKLQPLQLMIRQLVSNLNILSYIQGSPGSYSGGLPNQGVRLATVCLTIGPIVFLYPYIQKFFVKGLTIGSVKG</sequence>
<evidence type="ECO:0000256" key="5">
    <source>
        <dbReference type="ARBA" id="ARBA00022989"/>
    </source>
</evidence>